<evidence type="ECO:0000256" key="1">
    <source>
        <dbReference type="ARBA" id="ARBA00004123"/>
    </source>
</evidence>
<organism evidence="9 10">
    <name type="scientific">Xiphophorus couchianus</name>
    <name type="common">Monterrey platyfish</name>
    <dbReference type="NCBI Taxonomy" id="32473"/>
    <lineage>
        <taxon>Eukaryota</taxon>
        <taxon>Metazoa</taxon>
        <taxon>Chordata</taxon>
        <taxon>Craniata</taxon>
        <taxon>Vertebrata</taxon>
        <taxon>Euteleostomi</taxon>
        <taxon>Actinopterygii</taxon>
        <taxon>Neopterygii</taxon>
        <taxon>Teleostei</taxon>
        <taxon>Neoteleostei</taxon>
        <taxon>Acanthomorphata</taxon>
        <taxon>Ovalentaria</taxon>
        <taxon>Atherinomorphae</taxon>
        <taxon>Cyprinodontiformes</taxon>
        <taxon>Poeciliidae</taxon>
        <taxon>Poeciliinae</taxon>
        <taxon>Xiphophorus</taxon>
    </lineage>
</organism>
<evidence type="ECO:0000256" key="4">
    <source>
        <dbReference type="ARBA" id="ARBA00022801"/>
    </source>
</evidence>
<proteinExistence type="predicted"/>
<reference evidence="9" key="1">
    <citation type="submission" date="2025-08" db="UniProtKB">
        <authorList>
            <consortium name="Ensembl"/>
        </authorList>
    </citation>
    <scope>IDENTIFICATION</scope>
</reference>
<dbReference type="InterPro" id="IPR011108">
    <property type="entry name" value="RMMBL"/>
</dbReference>
<name>A0A3B5LAM8_9TELE</name>
<evidence type="ECO:0000256" key="2">
    <source>
        <dbReference type="ARBA" id="ARBA00022664"/>
    </source>
</evidence>
<evidence type="ECO:0000259" key="8">
    <source>
        <dbReference type="SMART" id="SM01098"/>
    </source>
</evidence>
<feature type="domain" description="Pre-mRNA 3'-end-processing endonuclease polyadenylation factor C-term" evidence="8">
    <location>
        <begin position="329"/>
        <end position="534"/>
    </location>
</feature>
<dbReference type="GO" id="GO:0004534">
    <property type="term" value="F:5'-3' RNA exonuclease activity"/>
    <property type="evidence" value="ECO:0007669"/>
    <property type="project" value="TreeGrafter"/>
</dbReference>
<dbReference type="Gene3D" id="1.20.5.170">
    <property type="match status" value="1"/>
</dbReference>
<dbReference type="Gene3D" id="3.60.15.10">
    <property type="entry name" value="Ribonuclease Z/Hydroxyacylglutathione hydrolase-like"/>
    <property type="match status" value="1"/>
</dbReference>
<dbReference type="SMART" id="SM01027">
    <property type="entry name" value="Beta-Casp"/>
    <property type="match status" value="1"/>
</dbReference>
<dbReference type="Ensembl" id="ENSXCOT00000004984.1">
    <property type="protein sequence ID" value="ENSXCOP00000004924.1"/>
    <property type="gene ID" value="ENSXCOG00000000957.1"/>
</dbReference>
<evidence type="ECO:0000313" key="9">
    <source>
        <dbReference type="Ensembl" id="ENSXCOP00000004924.1"/>
    </source>
</evidence>
<dbReference type="PANTHER" id="PTHR11203">
    <property type="entry name" value="CLEAVAGE AND POLYADENYLATION SPECIFICITY FACTOR FAMILY MEMBER"/>
    <property type="match status" value="1"/>
</dbReference>
<evidence type="ECO:0000313" key="10">
    <source>
        <dbReference type="Proteomes" id="UP000261380"/>
    </source>
</evidence>
<feature type="coiled-coil region" evidence="6">
    <location>
        <begin position="35"/>
        <end position="93"/>
    </location>
</feature>
<comment type="subcellular location">
    <subcellularLocation>
        <location evidence="1">Nucleus</location>
    </subcellularLocation>
</comment>
<dbReference type="GeneTree" id="ENSGT00940000155699"/>
<evidence type="ECO:0000256" key="5">
    <source>
        <dbReference type="ARBA" id="ARBA00023242"/>
    </source>
</evidence>
<keyword evidence="5" id="KW-0539">Nucleus</keyword>
<keyword evidence="10" id="KW-1185">Reference proteome</keyword>
<dbReference type="SMART" id="SM01098">
    <property type="entry name" value="CPSF73-100_C"/>
    <property type="match status" value="1"/>
</dbReference>
<protein>
    <submittedName>
        <fullName evidence="9">Uncharacterized protein</fullName>
    </submittedName>
</protein>
<dbReference type="GO" id="GO:0004521">
    <property type="term" value="F:RNA endonuclease activity"/>
    <property type="evidence" value="ECO:0007669"/>
    <property type="project" value="TreeGrafter"/>
</dbReference>
<dbReference type="PANTHER" id="PTHR11203:SF11">
    <property type="entry name" value="CLEAVAGE AND POLYADENYLATION SPECIFICITY FACTOR SUBUNIT 3"/>
    <property type="match status" value="1"/>
</dbReference>
<dbReference type="Pfam" id="PF11718">
    <property type="entry name" value="CPSF73-100_C"/>
    <property type="match status" value="1"/>
</dbReference>
<dbReference type="Pfam" id="PF07521">
    <property type="entry name" value="RMMBL"/>
    <property type="match status" value="1"/>
</dbReference>
<evidence type="ECO:0000256" key="3">
    <source>
        <dbReference type="ARBA" id="ARBA00022722"/>
    </source>
</evidence>
<dbReference type="InterPro" id="IPR036866">
    <property type="entry name" value="RibonucZ/Hydroxyglut_hydro"/>
</dbReference>
<dbReference type="SUPFAM" id="SSF56281">
    <property type="entry name" value="Metallo-hydrolase/oxidoreductase"/>
    <property type="match status" value="1"/>
</dbReference>
<feature type="domain" description="Beta-Casp" evidence="7">
    <location>
        <begin position="88"/>
        <end position="219"/>
    </location>
</feature>
<dbReference type="GO" id="GO:0005847">
    <property type="term" value="C:mRNA cleavage and polyadenylation specificity factor complex"/>
    <property type="evidence" value="ECO:0007669"/>
    <property type="project" value="TreeGrafter"/>
</dbReference>
<accession>A0A3B5LAM8</accession>
<dbReference type="GO" id="GO:0003723">
    <property type="term" value="F:RNA binding"/>
    <property type="evidence" value="ECO:0007669"/>
    <property type="project" value="TreeGrafter"/>
</dbReference>
<evidence type="ECO:0000259" key="7">
    <source>
        <dbReference type="SMART" id="SM01027"/>
    </source>
</evidence>
<dbReference type="Proteomes" id="UP000261380">
    <property type="component" value="Unplaced"/>
</dbReference>
<keyword evidence="6" id="KW-0175">Coiled coil</keyword>
<dbReference type="InterPro" id="IPR021718">
    <property type="entry name" value="CPSF73-100_C"/>
</dbReference>
<keyword evidence="3" id="KW-0540">Nuclease</keyword>
<dbReference type="InterPro" id="IPR022712">
    <property type="entry name" value="Beta_Casp"/>
</dbReference>
<keyword evidence="4" id="KW-0378">Hydrolase</keyword>
<keyword evidence="2" id="KW-0507">mRNA processing</keyword>
<dbReference type="GO" id="GO:0006398">
    <property type="term" value="P:mRNA 3'-end processing by stem-loop binding and cleavage"/>
    <property type="evidence" value="ECO:0007669"/>
    <property type="project" value="TreeGrafter"/>
</dbReference>
<reference evidence="9" key="2">
    <citation type="submission" date="2025-09" db="UniProtKB">
        <authorList>
            <consortium name="Ensembl"/>
        </authorList>
    </citation>
    <scope>IDENTIFICATION</scope>
</reference>
<evidence type="ECO:0000256" key="6">
    <source>
        <dbReference type="SAM" id="Coils"/>
    </source>
</evidence>
<dbReference type="AlphaFoldDB" id="A0A3B5LAM8"/>
<dbReference type="InterPro" id="IPR050698">
    <property type="entry name" value="MBL"/>
</dbReference>
<dbReference type="Gene3D" id="3.40.50.10890">
    <property type="match status" value="1"/>
</dbReference>
<sequence>MDPALQEVIRAVTENLTKVFEDKLRSQLDPISRFMPDYREQLQEHEKRVTETESRISTLEDETAPIVNRLKSLEKQVKKLTDHMDHMDDMENRGRRRNIRIIGLRESAEYAEGNDPALLCEKWLPKVLNIRTEAGKLKVDRAHRTGAKALLLQCCYDPVSVLSQSMDHFDDIGPSVVMASPGMMQSGLSRELFESWCTDKRNGVIIAGYCVEGTLAKHIMSEPEEITTMSGQKLPLKMSVDYISFSAHTDYQQTSEFIRALKPPHVILVHGEQNEMARLKAALIREYEDNDQVHIEVHNPRNTEAVTLNFRGEKLAKVMGSLADKKCAQGQRVSGILVKKNFNYHILNPSDLSTYTELAMSTVKQNQAIPFTGPYSLLVCHLRNLTGDVEELDGTEKKTLKIFKSITLVHEVGMVVLEWVANPLNDMYADAITTVVLEVQSNPKAQKVMETQSTTMDMDVFQTRLEVMLQDMFGEDCVDFSDGKVISVMVDGQTVHISLETRAVYCEDDVSEDDSLREMVELAVQRLYDALNPAL</sequence>
<dbReference type="Pfam" id="PF10996">
    <property type="entry name" value="Beta-Casp"/>
    <property type="match status" value="1"/>
</dbReference>
<dbReference type="STRING" id="32473.ENSXCOP00000004924"/>